<dbReference type="RefSeq" id="WP_279295237.1">
    <property type="nucleotide sequence ID" value="NZ_JAOTIF010000001.1"/>
</dbReference>
<comment type="caution">
    <text evidence="2">The sequence shown here is derived from an EMBL/GenBank/DDBJ whole genome shotgun (WGS) entry which is preliminary data.</text>
</comment>
<keyword evidence="3" id="KW-1185">Reference proteome</keyword>
<evidence type="ECO:0000313" key="3">
    <source>
        <dbReference type="Proteomes" id="UP001155483"/>
    </source>
</evidence>
<sequence length="173" mass="19832">MRLLLILFFSLAVFASCADSLSKEAEPSSSPLPEKPVDKDYKCITYIDSFINVNREAINKNKALREHYEGLVTQKLLPLIDKKGLYDSIPFKLVATTLHNGVAYGNFIFDDDVHYIKVQCIIKKEQLDNLKEDSQYLIKFKTIRFEDGVSFDNSFSEIELPTVNAYLKSFTPY</sequence>
<gene>
    <name evidence="2" type="ORF">OCK74_01640</name>
</gene>
<reference evidence="2" key="1">
    <citation type="submission" date="2022-09" db="EMBL/GenBank/DDBJ databases">
        <authorList>
            <person name="Yuan C."/>
            <person name="Ke Z."/>
        </authorList>
    </citation>
    <scope>NUCLEOTIDE SEQUENCE</scope>
    <source>
        <strain evidence="2">LB-8</strain>
    </source>
</reference>
<organism evidence="2 3">
    <name type="scientific">Paraflavisolibacter caeni</name>
    <dbReference type="NCBI Taxonomy" id="2982496"/>
    <lineage>
        <taxon>Bacteria</taxon>
        <taxon>Pseudomonadati</taxon>
        <taxon>Bacteroidota</taxon>
        <taxon>Chitinophagia</taxon>
        <taxon>Chitinophagales</taxon>
        <taxon>Chitinophagaceae</taxon>
        <taxon>Paraflavisolibacter</taxon>
    </lineage>
</organism>
<evidence type="ECO:0000256" key="1">
    <source>
        <dbReference type="SAM" id="SignalP"/>
    </source>
</evidence>
<feature type="signal peptide" evidence="1">
    <location>
        <begin position="1"/>
        <end position="18"/>
    </location>
</feature>
<dbReference type="AlphaFoldDB" id="A0A9X3BGH7"/>
<proteinExistence type="predicted"/>
<dbReference type="PROSITE" id="PS51257">
    <property type="entry name" value="PROKAR_LIPOPROTEIN"/>
    <property type="match status" value="1"/>
</dbReference>
<name>A0A9X3BGH7_9BACT</name>
<dbReference type="Proteomes" id="UP001155483">
    <property type="component" value="Unassembled WGS sequence"/>
</dbReference>
<reference evidence="2" key="2">
    <citation type="submission" date="2023-04" db="EMBL/GenBank/DDBJ databases">
        <title>Paracnuella aquatica gen. nov., sp. nov., a member of the family Chitinophagaceae isolated from a hot spring.</title>
        <authorList>
            <person name="Wang C."/>
        </authorList>
    </citation>
    <scope>NUCLEOTIDE SEQUENCE</scope>
    <source>
        <strain evidence="2">LB-8</strain>
    </source>
</reference>
<feature type="chain" id="PRO_5040968345" description="DUF3828 domain-containing protein" evidence="1">
    <location>
        <begin position="19"/>
        <end position="173"/>
    </location>
</feature>
<evidence type="ECO:0008006" key="4">
    <source>
        <dbReference type="Google" id="ProtNLM"/>
    </source>
</evidence>
<evidence type="ECO:0000313" key="2">
    <source>
        <dbReference type="EMBL" id="MCU7547792.1"/>
    </source>
</evidence>
<protein>
    <recommendedName>
        <fullName evidence="4">DUF3828 domain-containing protein</fullName>
    </recommendedName>
</protein>
<dbReference type="EMBL" id="JAOTIF010000001">
    <property type="protein sequence ID" value="MCU7547792.1"/>
    <property type="molecule type" value="Genomic_DNA"/>
</dbReference>
<keyword evidence="1" id="KW-0732">Signal</keyword>
<accession>A0A9X3BGH7</accession>